<dbReference type="RefSeq" id="WP_281178282.1">
    <property type="nucleotide sequence ID" value="NZ_CP006644.1"/>
</dbReference>
<dbReference type="STRING" id="1123269.NX02_01345"/>
<feature type="transmembrane region" description="Helical" evidence="1">
    <location>
        <begin position="12"/>
        <end position="35"/>
    </location>
</feature>
<keyword evidence="1" id="KW-1133">Transmembrane helix</keyword>
<proteinExistence type="predicted"/>
<dbReference type="PATRIC" id="fig|1123269.5.peg.271"/>
<accession>W0A8Q8</accession>
<dbReference type="EMBL" id="CP006644">
    <property type="protein sequence ID" value="AHE52035.1"/>
    <property type="molecule type" value="Genomic_DNA"/>
</dbReference>
<dbReference type="Proteomes" id="UP000018851">
    <property type="component" value="Chromosome"/>
</dbReference>
<evidence type="ECO:0000256" key="1">
    <source>
        <dbReference type="SAM" id="Phobius"/>
    </source>
</evidence>
<dbReference type="AlphaFoldDB" id="W0A8Q8"/>
<evidence type="ECO:0000313" key="2">
    <source>
        <dbReference type="EMBL" id="AHE52035.1"/>
    </source>
</evidence>
<protein>
    <submittedName>
        <fullName evidence="2">Uncharacterized protein</fullName>
    </submittedName>
</protein>
<evidence type="ECO:0000313" key="3">
    <source>
        <dbReference type="Proteomes" id="UP000018851"/>
    </source>
</evidence>
<name>W0A8Q8_9SPHN</name>
<dbReference type="KEGG" id="ssan:NX02_01345"/>
<organism evidence="2 3">
    <name type="scientific">Sphingomonas sanxanigenens DSM 19645 = NX02</name>
    <dbReference type="NCBI Taxonomy" id="1123269"/>
    <lineage>
        <taxon>Bacteria</taxon>
        <taxon>Pseudomonadati</taxon>
        <taxon>Pseudomonadota</taxon>
        <taxon>Alphaproteobacteria</taxon>
        <taxon>Sphingomonadales</taxon>
        <taxon>Sphingomonadaceae</taxon>
        <taxon>Sphingomonas</taxon>
    </lineage>
</organism>
<dbReference type="HOGENOM" id="CLU_218438_0_0_5"/>
<keyword evidence="1" id="KW-0472">Membrane</keyword>
<reference evidence="2 3" key="1">
    <citation type="submission" date="2013-07" db="EMBL/GenBank/DDBJ databases">
        <title>Completed genome of Sphingomonas sanxanigenens NX02.</title>
        <authorList>
            <person name="Ma T."/>
            <person name="Huang H."/>
            <person name="Wu M."/>
            <person name="Li X."/>
            <person name="Li G."/>
        </authorList>
    </citation>
    <scope>NUCLEOTIDE SEQUENCE [LARGE SCALE GENOMIC DNA]</scope>
    <source>
        <strain evidence="2 3">NX02</strain>
    </source>
</reference>
<gene>
    <name evidence="2" type="ORF">NX02_01345</name>
</gene>
<keyword evidence="1" id="KW-0812">Transmembrane</keyword>
<keyword evidence="3" id="KW-1185">Reference proteome</keyword>
<sequence length="43" mass="4435">MTGTSIDIRRTLFATFGALFVGTFALSVAVAPIVVPLTAQPAL</sequence>